<comment type="function">
    <text evidence="7">Specifically dimethylates two adjacent adenosines (A1518 and A1519) in the loop of a conserved hairpin near the 3'-end of 16S rRNA in the 30S particle. May play a critical role in biogenesis of 30S subunits.</text>
</comment>
<dbReference type="Proteomes" id="UP000294697">
    <property type="component" value="Unassembled WGS sequence"/>
</dbReference>
<evidence type="ECO:0000256" key="3">
    <source>
        <dbReference type="ARBA" id="ARBA00022603"/>
    </source>
</evidence>
<evidence type="ECO:0000256" key="6">
    <source>
        <dbReference type="ARBA" id="ARBA00022884"/>
    </source>
</evidence>
<dbReference type="InterPro" id="IPR020598">
    <property type="entry name" value="rRNA_Ade_methylase_Trfase_N"/>
</dbReference>
<feature type="binding site" evidence="7 8">
    <location>
        <position position="104"/>
    </location>
    <ligand>
        <name>S-adenosyl-L-methionine</name>
        <dbReference type="ChEBI" id="CHEBI:59789"/>
    </ligand>
</feature>
<protein>
    <recommendedName>
        <fullName evidence="7">Ribosomal RNA small subunit methyltransferase A</fullName>
        <ecNumber evidence="7">2.1.1.182</ecNumber>
    </recommendedName>
    <alternativeName>
        <fullName evidence="7">16S rRNA (adenine(1518)-N(6)/adenine(1519)-N(6))-dimethyltransferase</fullName>
    </alternativeName>
    <alternativeName>
        <fullName evidence="7">16S rRNA dimethyladenosine transferase</fullName>
    </alternativeName>
    <alternativeName>
        <fullName evidence="7">16S rRNA dimethylase</fullName>
    </alternativeName>
    <alternativeName>
        <fullName evidence="7">S-adenosylmethionine-6-N', N'-adenosyl(rRNA) dimethyltransferase</fullName>
    </alternativeName>
</protein>
<evidence type="ECO:0000256" key="1">
    <source>
        <dbReference type="ARBA" id="ARBA00022490"/>
    </source>
</evidence>
<keyword evidence="5 7" id="KW-0949">S-adenosyl-L-methionine</keyword>
<dbReference type="AlphaFoldDB" id="A0A4R7YVZ0"/>
<dbReference type="GO" id="GO:0052908">
    <property type="term" value="F:16S rRNA (adenine(1518)-N(6)/adenine(1519)-N(6))-dimethyltransferase activity"/>
    <property type="evidence" value="ECO:0007669"/>
    <property type="project" value="UniProtKB-EC"/>
</dbReference>
<dbReference type="GO" id="GO:0005829">
    <property type="term" value="C:cytosol"/>
    <property type="evidence" value="ECO:0007669"/>
    <property type="project" value="TreeGrafter"/>
</dbReference>
<feature type="domain" description="Ribosomal RNA adenine methylase transferase N-terminal" evidence="9">
    <location>
        <begin position="36"/>
        <end position="214"/>
    </location>
</feature>
<keyword evidence="1 7" id="KW-0963">Cytoplasm</keyword>
<dbReference type="GO" id="GO:0003723">
    <property type="term" value="F:RNA binding"/>
    <property type="evidence" value="ECO:0007669"/>
    <property type="project" value="UniProtKB-UniRule"/>
</dbReference>
<dbReference type="HAMAP" id="MF_00607">
    <property type="entry name" value="16SrRNA_methyltr_A"/>
    <property type="match status" value="1"/>
</dbReference>
<gene>
    <name evidence="7" type="primary">rsmA</name>
    <name evidence="7" type="synonym">ksgA</name>
    <name evidence="10" type="ORF">C8C77_12239</name>
</gene>
<name>A0A4R7YVZ0_9FIRM</name>
<reference evidence="10 11" key="1">
    <citation type="submission" date="2019-03" db="EMBL/GenBank/DDBJ databases">
        <title>Subsurface microbial communities from deep shales in Ohio and West Virginia, USA.</title>
        <authorList>
            <person name="Wrighton K."/>
        </authorList>
    </citation>
    <scope>NUCLEOTIDE SEQUENCE [LARGE SCALE GENOMIC DNA]</scope>
    <source>
        <strain evidence="10 11">MSL9.2</strain>
    </source>
</reference>
<evidence type="ECO:0000256" key="4">
    <source>
        <dbReference type="ARBA" id="ARBA00022679"/>
    </source>
</evidence>
<dbReference type="EC" id="2.1.1.182" evidence="7"/>
<comment type="catalytic activity">
    <reaction evidence="7">
        <text>adenosine(1518)/adenosine(1519) in 16S rRNA + 4 S-adenosyl-L-methionine = N(6)-dimethyladenosine(1518)/N(6)-dimethyladenosine(1519) in 16S rRNA + 4 S-adenosyl-L-homocysteine + 4 H(+)</text>
        <dbReference type="Rhea" id="RHEA:19609"/>
        <dbReference type="Rhea" id="RHEA-COMP:10232"/>
        <dbReference type="Rhea" id="RHEA-COMP:10233"/>
        <dbReference type="ChEBI" id="CHEBI:15378"/>
        <dbReference type="ChEBI" id="CHEBI:57856"/>
        <dbReference type="ChEBI" id="CHEBI:59789"/>
        <dbReference type="ChEBI" id="CHEBI:74411"/>
        <dbReference type="ChEBI" id="CHEBI:74493"/>
        <dbReference type="EC" id="2.1.1.182"/>
    </reaction>
</comment>
<keyword evidence="4 7" id="KW-0808">Transferase</keyword>
<dbReference type="SUPFAM" id="SSF53335">
    <property type="entry name" value="S-adenosyl-L-methionine-dependent methyltransferases"/>
    <property type="match status" value="1"/>
</dbReference>
<dbReference type="PANTHER" id="PTHR11727">
    <property type="entry name" value="DIMETHYLADENOSINE TRANSFERASE"/>
    <property type="match status" value="1"/>
</dbReference>
<dbReference type="OrthoDB" id="9814755at2"/>
<keyword evidence="2 7" id="KW-0698">rRNA processing</keyword>
<dbReference type="InterPro" id="IPR029063">
    <property type="entry name" value="SAM-dependent_MTases_sf"/>
</dbReference>
<dbReference type="InterPro" id="IPR023165">
    <property type="entry name" value="rRNA_Ade_diMease-like_C"/>
</dbReference>
<dbReference type="NCBIfam" id="TIGR00755">
    <property type="entry name" value="ksgA"/>
    <property type="match status" value="1"/>
</dbReference>
<dbReference type="InterPro" id="IPR011530">
    <property type="entry name" value="rRNA_adenine_dimethylase"/>
</dbReference>
<dbReference type="PANTHER" id="PTHR11727:SF7">
    <property type="entry name" value="DIMETHYLADENOSINE TRANSFERASE-RELATED"/>
    <property type="match status" value="1"/>
</dbReference>
<dbReference type="SMART" id="SM00650">
    <property type="entry name" value="rADc"/>
    <property type="match status" value="1"/>
</dbReference>
<dbReference type="InterPro" id="IPR020596">
    <property type="entry name" value="rRNA_Ade_Mease_Trfase_CS"/>
</dbReference>
<dbReference type="RefSeq" id="WP_111572908.1">
    <property type="nucleotide sequence ID" value="NZ_QLME01000021.1"/>
</dbReference>
<evidence type="ECO:0000259" key="9">
    <source>
        <dbReference type="SMART" id="SM00650"/>
    </source>
</evidence>
<evidence type="ECO:0000256" key="2">
    <source>
        <dbReference type="ARBA" id="ARBA00022552"/>
    </source>
</evidence>
<dbReference type="InterPro" id="IPR001737">
    <property type="entry name" value="KsgA/Erm"/>
</dbReference>
<evidence type="ECO:0000256" key="7">
    <source>
        <dbReference type="HAMAP-Rule" id="MF_00607"/>
    </source>
</evidence>
<accession>A0A4R7YVZ0</accession>
<evidence type="ECO:0000256" key="8">
    <source>
        <dbReference type="PROSITE-ProRule" id="PRU01026"/>
    </source>
</evidence>
<dbReference type="PROSITE" id="PS01131">
    <property type="entry name" value="RRNA_A_DIMETH"/>
    <property type="match status" value="1"/>
</dbReference>
<feature type="binding site" evidence="7 8">
    <location>
        <position position="29"/>
    </location>
    <ligand>
        <name>S-adenosyl-L-methionine</name>
        <dbReference type="ChEBI" id="CHEBI:59789"/>
    </ligand>
</feature>
<dbReference type="EMBL" id="SODA01000022">
    <property type="protein sequence ID" value="TDW01185.1"/>
    <property type="molecule type" value="Genomic_DNA"/>
</dbReference>
<proteinExistence type="inferred from homology"/>
<evidence type="ECO:0000313" key="11">
    <source>
        <dbReference type="Proteomes" id="UP000294697"/>
    </source>
</evidence>
<feature type="binding site" evidence="7 8">
    <location>
        <position position="56"/>
    </location>
    <ligand>
        <name>S-adenosyl-L-methionine</name>
        <dbReference type="ChEBI" id="CHEBI:59789"/>
    </ligand>
</feature>
<dbReference type="Gene3D" id="3.40.50.150">
    <property type="entry name" value="Vaccinia Virus protein VP39"/>
    <property type="match status" value="1"/>
</dbReference>
<dbReference type="FunFam" id="3.40.50.150:FF:000023">
    <property type="entry name" value="Ribosomal RNA small subunit methyltransferase A"/>
    <property type="match status" value="1"/>
</dbReference>
<keyword evidence="3 7" id="KW-0489">Methyltransferase</keyword>
<dbReference type="Gene3D" id="1.10.8.100">
    <property type="entry name" value="Ribosomal RNA adenine dimethylase-like, domain 2"/>
    <property type="match status" value="1"/>
</dbReference>
<feature type="binding site" evidence="7 8">
    <location>
        <position position="31"/>
    </location>
    <ligand>
        <name>S-adenosyl-L-methionine</name>
        <dbReference type="ChEBI" id="CHEBI:59789"/>
    </ligand>
</feature>
<evidence type="ECO:0000313" key="10">
    <source>
        <dbReference type="EMBL" id="TDW01185.1"/>
    </source>
</evidence>
<sequence>MENKIATPSETKKILRQHNLNLKKSLGQNFLVDSNIIDIITAAADIKGDEFLIEIGPGIGSLTQSLLEKLDSGKMLAVEKDAAMVGVLEDIFAGEERLSLLNQDALKTNWEEMVTEHNTENRKIKLIANLPYYVTTPIIMGVLESELELEQMVFMVQKEVGERICAGPETKKFGSLSVAVQYHMQPEIVHQVPASVFIPQPDVDSVIVSLSPYEENIYQEKVISKKFFFQIVKSIFQQRRKTLRNSLSKSAVINLDRDLVTQALEDEGIGLKKRGEKLSISEMISISNRIYKMRNKAESN</sequence>
<feature type="binding site" evidence="7 8">
    <location>
        <position position="129"/>
    </location>
    <ligand>
        <name>S-adenosyl-L-methionine</name>
        <dbReference type="ChEBI" id="CHEBI:59789"/>
    </ligand>
</feature>
<keyword evidence="6 7" id="KW-0694">RNA-binding</keyword>
<organism evidence="10 11">
    <name type="scientific">Halanaerobium saccharolyticum</name>
    <dbReference type="NCBI Taxonomy" id="43595"/>
    <lineage>
        <taxon>Bacteria</taxon>
        <taxon>Bacillati</taxon>
        <taxon>Bacillota</taxon>
        <taxon>Clostridia</taxon>
        <taxon>Halanaerobiales</taxon>
        <taxon>Halanaerobiaceae</taxon>
        <taxon>Halanaerobium</taxon>
    </lineage>
</organism>
<comment type="subcellular location">
    <subcellularLocation>
        <location evidence="7">Cytoplasm</location>
    </subcellularLocation>
</comment>
<comment type="caution">
    <text evidence="10">The sequence shown here is derived from an EMBL/GenBank/DDBJ whole genome shotgun (WGS) entry which is preliminary data.</text>
</comment>
<comment type="similarity">
    <text evidence="7">Belongs to the class I-like SAM-binding methyltransferase superfamily. rRNA adenine N(6)-methyltransferase family. RsmA subfamily.</text>
</comment>
<evidence type="ECO:0000256" key="5">
    <source>
        <dbReference type="ARBA" id="ARBA00022691"/>
    </source>
</evidence>
<dbReference type="PROSITE" id="PS51689">
    <property type="entry name" value="SAM_RNA_A_N6_MT"/>
    <property type="match status" value="1"/>
</dbReference>
<feature type="binding site" evidence="7 8">
    <location>
        <position position="79"/>
    </location>
    <ligand>
        <name>S-adenosyl-L-methionine</name>
        <dbReference type="ChEBI" id="CHEBI:59789"/>
    </ligand>
</feature>
<dbReference type="Pfam" id="PF00398">
    <property type="entry name" value="RrnaAD"/>
    <property type="match status" value="1"/>
</dbReference>